<keyword evidence="2" id="KW-0238">DNA-binding</keyword>
<accession>A0ABP9PRJ6</accession>
<protein>
    <submittedName>
        <fullName evidence="5">MarR family transcriptional regulator</fullName>
    </submittedName>
</protein>
<dbReference type="InterPro" id="IPR036390">
    <property type="entry name" value="WH_DNA-bd_sf"/>
</dbReference>
<dbReference type="SUPFAM" id="SSF46785">
    <property type="entry name" value="Winged helix' DNA-binding domain"/>
    <property type="match status" value="1"/>
</dbReference>
<feature type="domain" description="HTH marR-type" evidence="4">
    <location>
        <begin position="23"/>
        <end position="158"/>
    </location>
</feature>
<name>A0ABP9PRJ6_9PSEU</name>
<dbReference type="InterPro" id="IPR036388">
    <property type="entry name" value="WH-like_DNA-bd_sf"/>
</dbReference>
<evidence type="ECO:0000256" key="1">
    <source>
        <dbReference type="ARBA" id="ARBA00023015"/>
    </source>
</evidence>
<dbReference type="Pfam" id="PF12802">
    <property type="entry name" value="MarR_2"/>
    <property type="match status" value="1"/>
</dbReference>
<dbReference type="Proteomes" id="UP001428817">
    <property type="component" value="Unassembled WGS sequence"/>
</dbReference>
<dbReference type="PROSITE" id="PS01117">
    <property type="entry name" value="HTH_MARR_1"/>
    <property type="match status" value="1"/>
</dbReference>
<dbReference type="Gene3D" id="1.10.10.10">
    <property type="entry name" value="Winged helix-like DNA-binding domain superfamily/Winged helix DNA-binding domain"/>
    <property type="match status" value="1"/>
</dbReference>
<dbReference type="PROSITE" id="PS50995">
    <property type="entry name" value="HTH_MARR_2"/>
    <property type="match status" value="1"/>
</dbReference>
<comment type="caution">
    <text evidence="5">The sequence shown here is derived from an EMBL/GenBank/DDBJ whole genome shotgun (WGS) entry which is preliminary data.</text>
</comment>
<dbReference type="PRINTS" id="PR00598">
    <property type="entry name" value="HTHMARR"/>
</dbReference>
<evidence type="ECO:0000256" key="2">
    <source>
        <dbReference type="ARBA" id="ARBA00023125"/>
    </source>
</evidence>
<reference evidence="6" key="1">
    <citation type="journal article" date="2019" name="Int. J. Syst. Evol. Microbiol.">
        <title>The Global Catalogue of Microorganisms (GCM) 10K type strain sequencing project: providing services to taxonomists for standard genome sequencing and annotation.</title>
        <authorList>
            <consortium name="The Broad Institute Genomics Platform"/>
            <consortium name="The Broad Institute Genome Sequencing Center for Infectious Disease"/>
            <person name="Wu L."/>
            <person name="Ma J."/>
        </authorList>
    </citation>
    <scope>NUCLEOTIDE SEQUENCE [LARGE SCALE GENOMIC DNA]</scope>
    <source>
        <strain evidence="6">JCM 18303</strain>
    </source>
</reference>
<dbReference type="InterPro" id="IPR023187">
    <property type="entry name" value="Tscrpt_reg_MarR-type_CS"/>
</dbReference>
<keyword evidence="6" id="KW-1185">Reference proteome</keyword>
<dbReference type="PANTHER" id="PTHR33164">
    <property type="entry name" value="TRANSCRIPTIONAL REGULATOR, MARR FAMILY"/>
    <property type="match status" value="1"/>
</dbReference>
<dbReference type="PANTHER" id="PTHR33164:SF104">
    <property type="entry name" value="TRANSCRIPTIONAL REGULATORY PROTEIN"/>
    <property type="match status" value="1"/>
</dbReference>
<dbReference type="SMART" id="SM00347">
    <property type="entry name" value="HTH_MARR"/>
    <property type="match status" value="1"/>
</dbReference>
<evidence type="ECO:0000313" key="5">
    <source>
        <dbReference type="EMBL" id="GAA5150966.1"/>
    </source>
</evidence>
<dbReference type="RefSeq" id="WP_345702669.1">
    <property type="nucleotide sequence ID" value="NZ_BAABJP010000007.1"/>
</dbReference>
<keyword evidence="3" id="KW-0804">Transcription</keyword>
<keyword evidence="1" id="KW-0805">Transcription regulation</keyword>
<dbReference type="EMBL" id="BAABJP010000007">
    <property type="protein sequence ID" value="GAA5150966.1"/>
    <property type="molecule type" value="Genomic_DNA"/>
</dbReference>
<dbReference type="InterPro" id="IPR000835">
    <property type="entry name" value="HTH_MarR-typ"/>
</dbReference>
<evidence type="ECO:0000256" key="3">
    <source>
        <dbReference type="ARBA" id="ARBA00023163"/>
    </source>
</evidence>
<gene>
    <name evidence="5" type="ORF">GCM10023321_17170</name>
</gene>
<evidence type="ECO:0000259" key="4">
    <source>
        <dbReference type="PROSITE" id="PS50995"/>
    </source>
</evidence>
<dbReference type="InterPro" id="IPR039422">
    <property type="entry name" value="MarR/SlyA-like"/>
</dbReference>
<evidence type="ECO:0000313" key="6">
    <source>
        <dbReference type="Proteomes" id="UP001428817"/>
    </source>
</evidence>
<sequence length="170" mass="19164">MRDNVDWRLDQWRAERPDLDPSPMGVVGRIQRASRLLDRQISDHFATHDLQLWEFDVLSTLRRSGPPYQLTAGQLVEASMVSSGAITNRIDRLVTRELVTRELDPHNRRSVLITLTERGRELVDETVVCHVDLEEKLLGGLSGTDRERLAALLRKLLVGLGDAAPGNPLL</sequence>
<proteinExistence type="predicted"/>
<organism evidence="5 6">
    <name type="scientific">Pseudonocardia eucalypti</name>
    <dbReference type="NCBI Taxonomy" id="648755"/>
    <lineage>
        <taxon>Bacteria</taxon>
        <taxon>Bacillati</taxon>
        <taxon>Actinomycetota</taxon>
        <taxon>Actinomycetes</taxon>
        <taxon>Pseudonocardiales</taxon>
        <taxon>Pseudonocardiaceae</taxon>
        <taxon>Pseudonocardia</taxon>
    </lineage>
</organism>